<dbReference type="Proteomes" id="UP000278807">
    <property type="component" value="Unassembled WGS sequence"/>
</dbReference>
<accession>A0A0R3TDN9</accession>
<organism evidence="4">
    <name type="scientific">Rodentolepis nana</name>
    <name type="common">Dwarf tapeworm</name>
    <name type="synonym">Hymenolepis nana</name>
    <dbReference type="NCBI Taxonomy" id="102285"/>
    <lineage>
        <taxon>Eukaryota</taxon>
        <taxon>Metazoa</taxon>
        <taxon>Spiralia</taxon>
        <taxon>Lophotrochozoa</taxon>
        <taxon>Platyhelminthes</taxon>
        <taxon>Cestoda</taxon>
        <taxon>Eucestoda</taxon>
        <taxon>Cyclophyllidea</taxon>
        <taxon>Hymenolepididae</taxon>
        <taxon>Rodentolepis</taxon>
    </lineage>
</organism>
<evidence type="ECO:0000313" key="3">
    <source>
        <dbReference type="Proteomes" id="UP000278807"/>
    </source>
</evidence>
<keyword evidence="1" id="KW-0812">Transmembrane</keyword>
<feature type="transmembrane region" description="Helical" evidence="1">
    <location>
        <begin position="31"/>
        <end position="53"/>
    </location>
</feature>
<dbReference type="AlphaFoldDB" id="A0A0R3TDN9"/>
<feature type="transmembrane region" description="Helical" evidence="1">
    <location>
        <begin position="146"/>
        <end position="170"/>
    </location>
</feature>
<protein>
    <submittedName>
        <fullName evidence="4">Multidrug resistance protein, MATE family</fullName>
    </submittedName>
</protein>
<dbReference type="OrthoDB" id="6275612at2759"/>
<sequence length="206" mass="23075">MPFMVAYLFFDCFVGVCSGIIRGVGMQKFGAIVCCVSLYLIGGPLALCLLLLTDLVVNGFWLGMAIGVFLEMFVYTIQCCRIDWKKMCIDAHKRTAIKFVGHRKDNKAGLREDNELEISLAEPEEVHSDLLGTGQDEKKSCTPKTFITPITMILIVVSLLLVALCCRFLFDWPMIFPNYCLLKNETLIPLIDRSDANNYGCTVLIP</sequence>
<reference evidence="4" key="1">
    <citation type="submission" date="2017-02" db="UniProtKB">
        <authorList>
            <consortium name="WormBaseParasite"/>
        </authorList>
    </citation>
    <scope>IDENTIFICATION</scope>
</reference>
<dbReference type="WBParaSite" id="HNAJ_0000517801-mRNA-1">
    <property type="protein sequence ID" value="HNAJ_0000517801-mRNA-1"/>
    <property type="gene ID" value="HNAJ_0000517801"/>
</dbReference>
<feature type="transmembrane region" description="Helical" evidence="1">
    <location>
        <begin position="6"/>
        <end position="24"/>
    </location>
</feature>
<reference evidence="2 3" key="2">
    <citation type="submission" date="2018-11" db="EMBL/GenBank/DDBJ databases">
        <authorList>
            <consortium name="Pathogen Informatics"/>
        </authorList>
    </citation>
    <scope>NUCLEOTIDE SEQUENCE [LARGE SCALE GENOMIC DNA]</scope>
</reference>
<proteinExistence type="predicted"/>
<keyword evidence="3" id="KW-1185">Reference proteome</keyword>
<name>A0A0R3TDN9_RODNA</name>
<keyword evidence="1" id="KW-1133">Transmembrane helix</keyword>
<feature type="transmembrane region" description="Helical" evidence="1">
    <location>
        <begin position="59"/>
        <end position="77"/>
    </location>
</feature>
<dbReference type="EMBL" id="UZAE01004167">
    <property type="protein sequence ID" value="VDO01035.1"/>
    <property type="molecule type" value="Genomic_DNA"/>
</dbReference>
<keyword evidence="1" id="KW-0472">Membrane</keyword>
<evidence type="ECO:0000313" key="4">
    <source>
        <dbReference type="WBParaSite" id="HNAJ_0000517801-mRNA-1"/>
    </source>
</evidence>
<gene>
    <name evidence="2" type="ORF">HNAJ_LOCUS5175</name>
</gene>
<dbReference type="STRING" id="102285.A0A0R3TDN9"/>
<evidence type="ECO:0000313" key="2">
    <source>
        <dbReference type="EMBL" id="VDO01035.1"/>
    </source>
</evidence>
<evidence type="ECO:0000256" key="1">
    <source>
        <dbReference type="SAM" id="Phobius"/>
    </source>
</evidence>